<dbReference type="InterPro" id="IPR044398">
    <property type="entry name" value="Globin-sensor_dom"/>
</dbReference>
<dbReference type="OrthoDB" id="266313at2"/>
<dbReference type="AlphaFoldDB" id="A0A8J3EW33"/>
<evidence type="ECO:0000313" key="6">
    <source>
        <dbReference type="Proteomes" id="UP000626244"/>
    </source>
</evidence>
<sequence length="432" mass="48140">MFFKKKEKQGHFLQESNQSNVSVSIQVTDEEIKQQLAFIRLNEEELKILKSLQPIVSENIESLVSAFYDAVLKVEHLKNIIESHSSVERLRKTLSSHIHLLFHGEINDEYVNKRLKVAQIHFRIGLQPKWYLAAFQNILEELIFVVSKITNTTSEEQRKLISVASKILNFEQQLVLDLYEKENIGAKEKQLQVEINLKKKIGEIAEELLALVEETNAAVELLVDSSVRVNESVISNNEIASTTQSLAYEGQELMKVLHNKISTISNSTDEVSVSVDVLNNSFNEISQVILIVQDIANQTNLLALNSAIEAARAGEHGKGFAVVANEVKKLATQTKTSTERIEELISHATLYMNKVVNSIHDVKGLVNDGQQEATQTHDSFNGIVSSMDNSLSGNHGIEKQIVNLVDVIKEIGGAISNVASSANELNDAVHKE</sequence>
<organism evidence="5 6">
    <name type="scientific">Gottfriedia solisilvae</name>
    <dbReference type="NCBI Taxonomy" id="1516104"/>
    <lineage>
        <taxon>Bacteria</taxon>
        <taxon>Bacillati</taxon>
        <taxon>Bacillota</taxon>
        <taxon>Bacilli</taxon>
        <taxon>Bacillales</taxon>
        <taxon>Bacillaceae</taxon>
        <taxon>Gottfriedia</taxon>
    </lineage>
</organism>
<dbReference type="InterPro" id="IPR004090">
    <property type="entry name" value="Chemotax_Me-accpt_rcpt"/>
</dbReference>
<dbReference type="CDD" id="cd01068">
    <property type="entry name" value="globin_sensor"/>
    <property type="match status" value="1"/>
</dbReference>
<evidence type="ECO:0000256" key="1">
    <source>
        <dbReference type="ARBA" id="ARBA00023224"/>
    </source>
</evidence>
<comment type="similarity">
    <text evidence="2">Belongs to the methyl-accepting chemotaxis (MCP) protein family.</text>
</comment>
<evidence type="ECO:0000259" key="4">
    <source>
        <dbReference type="PROSITE" id="PS50111"/>
    </source>
</evidence>
<evidence type="ECO:0000313" key="5">
    <source>
        <dbReference type="EMBL" id="GGI10435.1"/>
    </source>
</evidence>
<feature type="domain" description="Methyl-accepting transducer" evidence="4">
    <location>
        <begin position="199"/>
        <end position="426"/>
    </location>
</feature>
<reference evidence="6" key="1">
    <citation type="journal article" date="2019" name="Int. J. Syst. Evol. Microbiol.">
        <title>The Global Catalogue of Microorganisms (GCM) 10K type strain sequencing project: providing services to taxonomists for standard genome sequencing and annotation.</title>
        <authorList>
            <consortium name="The Broad Institute Genomics Platform"/>
            <consortium name="The Broad Institute Genome Sequencing Center for Infectious Disease"/>
            <person name="Wu L."/>
            <person name="Ma J."/>
        </authorList>
    </citation>
    <scope>NUCLEOTIDE SEQUENCE [LARGE SCALE GENOMIC DNA]</scope>
    <source>
        <strain evidence="6">CGMCC 1.14993</strain>
    </source>
</reference>
<dbReference type="GO" id="GO:0016020">
    <property type="term" value="C:membrane"/>
    <property type="evidence" value="ECO:0007669"/>
    <property type="project" value="InterPro"/>
</dbReference>
<dbReference type="RefSeq" id="WP_088003674.1">
    <property type="nucleotide sequence ID" value="NZ_BMHB01000001.1"/>
</dbReference>
<dbReference type="PRINTS" id="PR00260">
    <property type="entry name" value="CHEMTRNSDUCR"/>
</dbReference>
<gene>
    <name evidence="5" type="primary">hemAT</name>
    <name evidence="5" type="ORF">GCM10007380_02780</name>
</gene>
<dbReference type="PANTHER" id="PTHR32089:SF118">
    <property type="entry name" value="HEME-BASED AEROTACTIC TRANSDUCER HEMAT"/>
    <property type="match status" value="1"/>
</dbReference>
<protein>
    <submittedName>
        <fullName evidence="5">Heme-based aerotactic transducer HemAT</fullName>
    </submittedName>
</protein>
<dbReference type="InterPro" id="IPR009050">
    <property type="entry name" value="Globin-like_sf"/>
</dbReference>
<dbReference type="Gene3D" id="1.10.287.950">
    <property type="entry name" value="Methyl-accepting chemotaxis protein"/>
    <property type="match status" value="1"/>
</dbReference>
<dbReference type="Gene3D" id="1.10.490.10">
    <property type="entry name" value="Globins"/>
    <property type="match status" value="1"/>
</dbReference>
<evidence type="ECO:0000256" key="3">
    <source>
        <dbReference type="PROSITE-ProRule" id="PRU00284"/>
    </source>
</evidence>
<dbReference type="GO" id="GO:0007165">
    <property type="term" value="P:signal transduction"/>
    <property type="evidence" value="ECO:0007669"/>
    <property type="project" value="UniProtKB-KW"/>
</dbReference>
<proteinExistence type="inferred from homology"/>
<dbReference type="InterPro" id="IPR012292">
    <property type="entry name" value="Globin/Proto"/>
</dbReference>
<dbReference type="GO" id="GO:0006935">
    <property type="term" value="P:chemotaxis"/>
    <property type="evidence" value="ECO:0007669"/>
    <property type="project" value="InterPro"/>
</dbReference>
<dbReference type="PANTHER" id="PTHR32089">
    <property type="entry name" value="METHYL-ACCEPTING CHEMOTAXIS PROTEIN MCPB"/>
    <property type="match status" value="1"/>
</dbReference>
<comment type="caution">
    <text evidence="5">The sequence shown here is derived from an EMBL/GenBank/DDBJ whole genome shotgun (WGS) entry which is preliminary data.</text>
</comment>
<dbReference type="GO" id="GO:0019825">
    <property type="term" value="F:oxygen binding"/>
    <property type="evidence" value="ECO:0007669"/>
    <property type="project" value="InterPro"/>
</dbReference>
<dbReference type="PROSITE" id="PS50111">
    <property type="entry name" value="CHEMOTAXIS_TRANSDUC_2"/>
    <property type="match status" value="1"/>
</dbReference>
<dbReference type="GO" id="GO:0020037">
    <property type="term" value="F:heme binding"/>
    <property type="evidence" value="ECO:0007669"/>
    <property type="project" value="InterPro"/>
</dbReference>
<dbReference type="Pfam" id="PF11563">
    <property type="entry name" value="Protoglobin"/>
    <property type="match status" value="1"/>
</dbReference>
<dbReference type="SUPFAM" id="SSF46458">
    <property type="entry name" value="Globin-like"/>
    <property type="match status" value="1"/>
</dbReference>
<keyword evidence="1 3" id="KW-0807">Transducer</keyword>
<evidence type="ECO:0000256" key="2">
    <source>
        <dbReference type="ARBA" id="ARBA00029447"/>
    </source>
</evidence>
<dbReference type="GO" id="GO:0004888">
    <property type="term" value="F:transmembrane signaling receptor activity"/>
    <property type="evidence" value="ECO:0007669"/>
    <property type="project" value="InterPro"/>
</dbReference>
<accession>A0A8J3EW33</accession>
<dbReference type="Pfam" id="PF00015">
    <property type="entry name" value="MCPsignal"/>
    <property type="match status" value="1"/>
</dbReference>
<dbReference type="EMBL" id="BMHB01000001">
    <property type="protein sequence ID" value="GGI10435.1"/>
    <property type="molecule type" value="Genomic_DNA"/>
</dbReference>
<dbReference type="Proteomes" id="UP000626244">
    <property type="component" value="Unassembled WGS sequence"/>
</dbReference>
<dbReference type="SUPFAM" id="SSF58104">
    <property type="entry name" value="Methyl-accepting chemotaxis protein (MCP) signaling domain"/>
    <property type="match status" value="1"/>
</dbReference>
<dbReference type="SMART" id="SM00283">
    <property type="entry name" value="MA"/>
    <property type="match status" value="1"/>
</dbReference>
<dbReference type="InterPro" id="IPR039379">
    <property type="entry name" value="Protoglobin_sensor_dom"/>
</dbReference>
<keyword evidence="6" id="KW-1185">Reference proteome</keyword>
<name>A0A8J3EW33_9BACI</name>
<dbReference type="InterPro" id="IPR004089">
    <property type="entry name" value="MCPsignal_dom"/>
</dbReference>